<proteinExistence type="predicted"/>
<dbReference type="GO" id="GO:0008233">
    <property type="term" value="F:peptidase activity"/>
    <property type="evidence" value="ECO:0007669"/>
    <property type="project" value="UniProtKB-KW"/>
</dbReference>
<feature type="signal peptide" evidence="2">
    <location>
        <begin position="1"/>
        <end position="16"/>
    </location>
</feature>
<evidence type="ECO:0000313" key="4">
    <source>
        <dbReference type="Proteomes" id="UP000195012"/>
    </source>
</evidence>
<keyword evidence="3" id="KW-0378">Hydrolase</keyword>
<keyword evidence="2" id="KW-0732">Signal</keyword>
<feature type="region of interest" description="Disordered" evidence="1">
    <location>
        <begin position="129"/>
        <end position="159"/>
    </location>
</feature>
<dbReference type="GO" id="GO:0006508">
    <property type="term" value="P:proteolysis"/>
    <property type="evidence" value="ECO:0007669"/>
    <property type="project" value="UniProtKB-KW"/>
</dbReference>
<gene>
    <name evidence="3" type="primary">DegP</name>
    <name evidence="3" type="ORF">PKNOH_S01019400</name>
</gene>
<dbReference type="AlphaFoldDB" id="A0A1Y3DWK3"/>
<feature type="region of interest" description="Disordered" evidence="1">
    <location>
        <begin position="174"/>
        <end position="203"/>
    </location>
</feature>
<organism evidence="3 4">
    <name type="scientific">Plasmodium knowlesi</name>
    <dbReference type="NCBI Taxonomy" id="5850"/>
    <lineage>
        <taxon>Eukaryota</taxon>
        <taxon>Sar</taxon>
        <taxon>Alveolata</taxon>
        <taxon>Apicomplexa</taxon>
        <taxon>Aconoidasida</taxon>
        <taxon>Haemosporida</taxon>
        <taxon>Plasmodiidae</taxon>
        <taxon>Plasmodium</taxon>
        <taxon>Plasmodium (Plasmodium)</taxon>
    </lineage>
</organism>
<dbReference type="VEuPathDB" id="PlasmoDB:PKNH_0111000"/>
<evidence type="ECO:0000256" key="2">
    <source>
        <dbReference type="SAM" id="SignalP"/>
    </source>
</evidence>
<name>A0A1Y3DWK3_PLAKN</name>
<comment type="caution">
    <text evidence="3">The sequence shown here is derived from an EMBL/GenBank/DDBJ whole genome shotgun (WGS) entry which is preliminary data.</text>
</comment>
<feature type="chain" id="PRO_5010985212" evidence="2">
    <location>
        <begin position="17"/>
        <end position="351"/>
    </location>
</feature>
<dbReference type="EMBL" id="NETL01000015">
    <property type="protein sequence ID" value="OTN68629.1"/>
    <property type="molecule type" value="Genomic_DNA"/>
</dbReference>
<accession>A0A1Y3DWK3</accession>
<keyword evidence="3" id="KW-0645">Protease</keyword>
<dbReference type="VEuPathDB" id="PlasmoDB:PKA1H_010015800"/>
<dbReference type="OrthoDB" id="4217619at2759"/>
<sequence length="351" mass="39968">MKLSLLSYSFCASVAALLIIRDEGDTSGSFFASCAAWPMGERAPRTDGTNYTHHNRGELTTEIGLEEEHLYNDTETQGGDDSELVFNKRTPSVRSKSSTVDPPFVKYVPAYVNLPVNYKPVAKMNAAGGEEESGLPLSDIYKEGDHHPSERTKDGQYDPSIQQYEVSFKNNTVEGEYPSESNYQVQEEPLSGAPNTWRRKKKKKTLDHRMNLIEHNLKDYSPMKDQLIHRKPLNSYISNFYDGTSDKSVQHRIGKIKLSTHRNDRRMIKDILTPQTVKVMKEYLLKRRKKYGNEKIQHLVDSSSDQMYREDSASLGNSWKGSIKVSHPLRFFPASFPLHTPMTANQGEAKR</sequence>
<feature type="compositionally biased region" description="Polar residues" evidence="1">
    <location>
        <begin position="174"/>
        <end position="185"/>
    </location>
</feature>
<protein>
    <submittedName>
        <fullName evidence="3">Putative Serine protease DegP</fullName>
    </submittedName>
</protein>
<feature type="compositionally biased region" description="Basic and acidic residues" evidence="1">
    <location>
        <begin position="140"/>
        <end position="156"/>
    </location>
</feature>
<evidence type="ECO:0000313" key="3">
    <source>
        <dbReference type="EMBL" id="OTN68629.1"/>
    </source>
</evidence>
<dbReference type="VEuPathDB" id="PlasmoDB:PKNOH_S01019400"/>
<evidence type="ECO:0000256" key="1">
    <source>
        <dbReference type="SAM" id="MobiDB-lite"/>
    </source>
</evidence>
<dbReference type="Proteomes" id="UP000195012">
    <property type="component" value="Unassembled WGS sequence"/>
</dbReference>
<reference evidence="3 4" key="1">
    <citation type="submission" date="2017-05" db="EMBL/GenBank/DDBJ databases">
        <title>PacBio assembly of a Plasmodium knowlesi genome sequence with Hi-C correction and manual annotation of the SICAvar gene family.</title>
        <authorList>
            <person name="Lapp S.A."/>
            <person name="Geraldo J.A."/>
            <person name="Chien J.-T."/>
            <person name="Ay F."/>
            <person name="Pakala S.B."/>
            <person name="Batugedara G."/>
            <person name="Humphrey J.C."/>
            <person name="Debarry J.D."/>
            <person name="Le Roch K.G."/>
            <person name="Galinski M.R."/>
            <person name="Kissinger J.C."/>
        </authorList>
    </citation>
    <scope>NUCLEOTIDE SEQUENCE [LARGE SCALE GENOMIC DNA]</scope>
    <source>
        <strain evidence="4">Malayan Strain Pk1 (A+)</strain>
    </source>
</reference>